<feature type="coiled-coil region" evidence="5">
    <location>
        <begin position="28"/>
        <end position="105"/>
    </location>
</feature>
<comment type="caution">
    <text evidence="6">The sequence shown here is derived from an EMBL/GenBank/DDBJ whole genome shotgun (WGS) entry which is preliminary data.</text>
</comment>
<evidence type="ECO:0000256" key="5">
    <source>
        <dbReference type="SAM" id="Coils"/>
    </source>
</evidence>
<evidence type="ECO:0000313" key="6">
    <source>
        <dbReference type="EMBL" id="OBS60041.1"/>
    </source>
</evidence>
<protein>
    <recommendedName>
        <fullName evidence="8">Pericentrin/AKAP-450 centrosomal targeting domain-containing protein</fullName>
    </recommendedName>
</protein>
<dbReference type="GO" id="GO:0060090">
    <property type="term" value="F:molecular adaptor activity"/>
    <property type="evidence" value="ECO:0007669"/>
    <property type="project" value="InterPro"/>
</dbReference>
<evidence type="ECO:0008006" key="8">
    <source>
        <dbReference type="Google" id="ProtNLM"/>
    </source>
</evidence>
<feature type="coiled-coil region" evidence="5">
    <location>
        <begin position="320"/>
        <end position="377"/>
    </location>
</feature>
<feature type="coiled-coil region" evidence="5">
    <location>
        <begin position="150"/>
        <end position="177"/>
    </location>
</feature>
<dbReference type="AlphaFoldDB" id="A0A1A6G1I1"/>
<dbReference type="GO" id="GO:0005813">
    <property type="term" value="C:centrosome"/>
    <property type="evidence" value="ECO:0007669"/>
    <property type="project" value="UniProtKB-SubCell"/>
</dbReference>
<dbReference type="PANTHER" id="PTHR44981:SF3">
    <property type="entry name" value="PERICENTRIN"/>
    <property type="match status" value="1"/>
</dbReference>
<keyword evidence="2" id="KW-0963">Cytoplasm</keyword>
<evidence type="ECO:0000256" key="3">
    <source>
        <dbReference type="ARBA" id="ARBA00023054"/>
    </source>
</evidence>
<organism evidence="6 7">
    <name type="scientific">Neotoma lepida</name>
    <name type="common">Desert woodrat</name>
    <dbReference type="NCBI Taxonomy" id="56216"/>
    <lineage>
        <taxon>Eukaryota</taxon>
        <taxon>Metazoa</taxon>
        <taxon>Chordata</taxon>
        <taxon>Craniata</taxon>
        <taxon>Vertebrata</taxon>
        <taxon>Euteleostomi</taxon>
        <taxon>Mammalia</taxon>
        <taxon>Eutheria</taxon>
        <taxon>Euarchontoglires</taxon>
        <taxon>Glires</taxon>
        <taxon>Rodentia</taxon>
        <taxon>Myomorpha</taxon>
        <taxon>Muroidea</taxon>
        <taxon>Cricetidae</taxon>
        <taxon>Neotominae</taxon>
        <taxon>Neotoma</taxon>
    </lineage>
</organism>
<dbReference type="EMBL" id="LZPO01107922">
    <property type="protein sequence ID" value="OBS60041.1"/>
    <property type="molecule type" value="Genomic_DNA"/>
</dbReference>
<evidence type="ECO:0000256" key="1">
    <source>
        <dbReference type="ARBA" id="ARBA00004300"/>
    </source>
</evidence>
<sequence length="470" mass="54782">MALEVDAQVAARILTLETEHKVKLSLLQTELKEEIELLKIENRNLQEKLQHETHLKENLESVRCSLVEDHQVKLKRAEEKIQLLKQEFQEKEAEWERSHKDLRREAEERLTSMFLELREKAESEKQSIINRFELRESSMRHLQDQQASQILDLEKSLMEQQGRLRQLEQELTRDEVLPCSQCDQEPLVAQDEEHVMLLREKEDCALQLMMAQNRFLEERKEIMEKFAKEQDAFLRDAQEKHTHELQLLQQGHQQQLQALRMELETKHHSELAEQLASLESKQQVLLETHVAELQVKHSAEISALEMRHLSNLDALESCYLADVQTIRDEHRRALELLRAELEEQLQKKDSSHKEILTRELEKLKLKHEEELQSAKDSLRIKTHAKHTEKASGLTPDLQGVQQEELAMALHNQRHLLEKDGNVALGSLGAEVLLHQAVPQELGDPHTVEMQKPQAELAKPQELQASQEQAA</sequence>
<keyword evidence="3 5" id="KW-0175">Coiled coil</keyword>
<accession>A0A1A6G1I1</accession>
<dbReference type="PANTHER" id="PTHR44981">
    <property type="entry name" value="PERICENTRIN-LIKE PROTEIN, ISOFORM F"/>
    <property type="match status" value="1"/>
</dbReference>
<feature type="non-terminal residue" evidence="6">
    <location>
        <position position="470"/>
    </location>
</feature>
<dbReference type="OrthoDB" id="2020852at2759"/>
<keyword evidence="4" id="KW-0206">Cytoskeleton</keyword>
<gene>
    <name evidence="6" type="ORF">A6R68_08838</name>
</gene>
<dbReference type="Proteomes" id="UP000092124">
    <property type="component" value="Unassembled WGS sequence"/>
</dbReference>
<dbReference type="InterPro" id="IPR028745">
    <property type="entry name" value="AKAP9/Pericentrin"/>
</dbReference>
<name>A0A1A6G1I1_NEOLE</name>
<evidence type="ECO:0000256" key="2">
    <source>
        <dbReference type="ARBA" id="ARBA00022490"/>
    </source>
</evidence>
<comment type="subcellular location">
    <subcellularLocation>
        <location evidence="1">Cytoplasm</location>
        <location evidence="1">Cytoskeleton</location>
        <location evidence="1">Microtubule organizing center</location>
        <location evidence="1">Centrosome</location>
    </subcellularLocation>
</comment>
<keyword evidence="7" id="KW-1185">Reference proteome</keyword>
<dbReference type="STRING" id="56216.A0A1A6G1I1"/>
<reference evidence="6 7" key="1">
    <citation type="submission" date="2016-06" db="EMBL/GenBank/DDBJ databases">
        <title>The Draft Genome Sequence and Annotation of the Desert Woodrat Neotoma lepida.</title>
        <authorList>
            <person name="Campbell M."/>
            <person name="Oakeson K.F."/>
            <person name="Yandell M."/>
            <person name="Halpert J.R."/>
            <person name="Dearing D."/>
        </authorList>
    </citation>
    <scope>NUCLEOTIDE SEQUENCE [LARGE SCALE GENOMIC DNA]</scope>
    <source>
        <strain evidence="6">417</strain>
        <tissue evidence="6">Liver</tissue>
    </source>
</reference>
<evidence type="ECO:0000256" key="4">
    <source>
        <dbReference type="ARBA" id="ARBA00023212"/>
    </source>
</evidence>
<dbReference type="GO" id="GO:0007165">
    <property type="term" value="P:signal transduction"/>
    <property type="evidence" value="ECO:0007669"/>
    <property type="project" value="InterPro"/>
</dbReference>
<proteinExistence type="predicted"/>
<evidence type="ECO:0000313" key="7">
    <source>
        <dbReference type="Proteomes" id="UP000092124"/>
    </source>
</evidence>